<organism evidence="1 2">
    <name type="scientific">Caballeronia temeraria</name>
    <dbReference type="NCBI Taxonomy" id="1777137"/>
    <lineage>
        <taxon>Bacteria</taxon>
        <taxon>Pseudomonadati</taxon>
        <taxon>Pseudomonadota</taxon>
        <taxon>Betaproteobacteria</taxon>
        <taxon>Burkholderiales</taxon>
        <taxon>Burkholderiaceae</taxon>
        <taxon>Caballeronia</taxon>
    </lineage>
</organism>
<reference evidence="2" key="1">
    <citation type="submission" date="2016-01" db="EMBL/GenBank/DDBJ databases">
        <authorList>
            <person name="Peeters Charlotte."/>
        </authorList>
    </citation>
    <scope>NUCLEOTIDE SEQUENCE [LARGE SCALE GENOMIC DNA]</scope>
</reference>
<protein>
    <submittedName>
        <fullName evidence="1">Uncharacterized protein</fullName>
    </submittedName>
</protein>
<sequence>MTTTRRTFLIATGSLPWMPFGGAMRPSTRTWVVDEGLPQSRVLVRRAHLTGARIASLSGDAGWLWIERLSSSQAIGGITRFADAFVLSQLGADNGMRATRHRAFDNGAVLWTIERC</sequence>
<dbReference type="EMBL" id="FCOI02000009">
    <property type="protein sequence ID" value="SAK61896.1"/>
    <property type="molecule type" value="Genomic_DNA"/>
</dbReference>
<name>A0A158AWR5_9BURK</name>
<dbReference type="Proteomes" id="UP000054624">
    <property type="component" value="Unassembled WGS sequence"/>
</dbReference>
<dbReference type="RefSeq" id="WP_061160985.1">
    <property type="nucleotide sequence ID" value="NZ_FCOI02000009.1"/>
</dbReference>
<dbReference type="OrthoDB" id="9009686at2"/>
<accession>A0A158AWR5</accession>
<keyword evidence="2" id="KW-1185">Reference proteome</keyword>
<proteinExistence type="predicted"/>
<evidence type="ECO:0000313" key="2">
    <source>
        <dbReference type="Proteomes" id="UP000054624"/>
    </source>
</evidence>
<dbReference type="AlphaFoldDB" id="A0A158AWR5"/>
<gene>
    <name evidence="1" type="ORF">AWB76_03136</name>
</gene>
<evidence type="ECO:0000313" key="1">
    <source>
        <dbReference type="EMBL" id="SAK61896.1"/>
    </source>
</evidence>
<dbReference type="STRING" id="1777137.AWB76_03136"/>